<dbReference type="EMBL" id="CM020618">
    <property type="protein sequence ID" value="KAK1859374.1"/>
    <property type="molecule type" value="Genomic_DNA"/>
</dbReference>
<sequence length="175" mass="18074">MKTPRPPQLQTSRPSLSAPGVRVSGYARATAYRRGDAYLVDRLLAHVKANGGVSTVTSLSLAVSSPLSIGFVADLLGAPADPPRRRAAVDAASVSREPPLMGALRAGHWAAAAALVDVDAAVFSKTPTVVREHTSPFADPDTGPQTPAGLASRAGQAALIDAITRRRMEVAEASS</sequence>
<name>A0ACC3BNS0_PYRYE</name>
<keyword evidence="2" id="KW-1185">Reference proteome</keyword>
<comment type="caution">
    <text evidence="1">The sequence shown here is derived from an EMBL/GenBank/DDBJ whole genome shotgun (WGS) entry which is preliminary data.</text>
</comment>
<evidence type="ECO:0000313" key="1">
    <source>
        <dbReference type="EMBL" id="KAK1859374.1"/>
    </source>
</evidence>
<evidence type="ECO:0000313" key="2">
    <source>
        <dbReference type="Proteomes" id="UP000798662"/>
    </source>
</evidence>
<gene>
    <name evidence="1" type="ORF">I4F81_001970</name>
</gene>
<accession>A0ACC3BNS0</accession>
<dbReference type="Proteomes" id="UP000798662">
    <property type="component" value="Chromosome 1"/>
</dbReference>
<proteinExistence type="predicted"/>
<protein>
    <submittedName>
        <fullName evidence="1">Uncharacterized protein</fullName>
    </submittedName>
</protein>
<reference evidence="1" key="1">
    <citation type="submission" date="2019-11" db="EMBL/GenBank/DDBJ databases">
        <title>Nori genome reveals adaptations in red seaweeds to the harsh intertidal environment.</title>
        <authorList>
            <person name="Wang D."/>
            <person name="Mao Y."/>
        </authorList>
    </citation>
    <scope>NUCLEOTIDE SEQUENCE</scope>
    <source>
        <tissue evidence="1">Gametophyte</tissue>
    </source>
</reference>
<organism evidence="1 2">
    <name type="scientific">Pyropia yezoensis</name>
    <name type="common">Susabi-nori</name>
    <name type="synonym">Porphyra yezoensis</name>
    <dbReference type="NCBI Taxonomy" id="2788"/>
    <lineage>
        <taxon>Eukaryota</taxon>
        <taxon>Rhodophyta</taxon>
        <taxon>Bangiophyceae</taxon>
        <taxon>Bangiales</taxon>
        <taxon>Bangiaceae</taxon>
        <taxon>Pyropia</taxon>
    </lineage>
</organism>